<keyword evidence="4" id="KW-1185">Reference proteome</keyword>
<name>E1IGC2_9CHLR</name>
<dbReference type="OrthoDB" id="273653at2"/>
<organism evidence="3 4">
    <name type="scientific">Oscillochloris trichoides DG-6</name>
    <dbReference type="NCBI Taxonomy" id="765420"/>
    <lineage>
        <taxon>Bacteria</taxon>
        <taxon>Bacillati</taxon>
        <taxon>Chloroflexota</taxon>
        <taxon>Chloroflexia</taxon>
        <taxon>Chloroflexales</taxon>
        <taxon>Chloroflexineae</taxon>
        <taxon>Oscillochloridaceae</taxon>
        <taxon>Oscillochloris</taxon>
    </lineage>
</organism>
<dbReference type="AlphaFoldDB" id="E1IGC2"/>
<dbReference type="CDD" id="cd00060">
    <property type="entry name" value="FHA"/>
    <property type="match status" value="1"/>
</dbReference>
<dbReference type="eggNOG" id="COG1716">
    <property type="taxonomic scope" value="Bacteria"/>
</dbReference>
<dbReference type="EMBL" id="ADVR01000103">
    <property type="protein sequence ID" value="EFO79775.1"/>
    <property type="molecule type" value="Genomic_DNA"/>
</dbReference>
<feature type="transmembrane region" description="Helical" evidence="1">
    <location>
        <begin position="157"/>
        <end position="180"/>
    </location>
</feature>
<dbReference type="SUPFAM" id="SSF49879">
    <property type="entry name" value="SMAD/FHA domain"/>
    <property type="match status" value="1"/>
</dbReference>
<dbReference type="InterPro" id="IPR008984">
    <property type="entry name" value="SMAD_FHA_dom_sf"/>
</dbReference>
<dbReference type="PANTHER" id="PTHR23308">
    <property type="entry name" value="NUCLEAR INHIBITOR OF PROTEIN PHOSPHATASE-1"/>
    <property type="match status" value="1"/>
</dbReference>
<dbReference type="HOGENOM" id="CLU_888071_0_0_0"/>
<dbReference type="STRING" id="765420.OSCT_2373"/>
<dbReference type="Pfam" id="PF00498">
    <property type="entry name" value="FHA"/>
    <property type="match status" value="1"/>
</dbReference>
<keyword evidence="1" id="KW-1133">Transmembrane helix</keyword>
<proteinExistence type="predicted"/>
<keyword evidence="1" id="KW-0472">Membrane</keyword>
<reference evidence="3 4" key="1">
    <citation type="journal article" date="2011" name="J. Bacteriol.">
        <title>Draft genome sequence of the anoxygenic filamentous phototrophic bacterium Oscillochloris trichoides subsp. DG-6.</title>
        <authorList>
            <person name="Kuznetsov B.B."/>
            <person name="Ivanovsky R.N."/>
            <person name="Keppen O.I."/>
            <person name="Sukhacheva M.V."/>
            <person name="Bumazhkin B.K."/>
            <person name="Patutina E.O."/>
            <person name="Beletsky A.V."/>
            <person name="Mardanov A.V."/>
            <person name="Baslerov R.V."/>
            <person name="Panteleeva A.N."/>
            <person name="Kolganova T.V."/>
            <person name="Ravin N.V."/>
            <person name="Skryabin K.G."/>
        </authorList>
    </citation>
    <scope>NUCLEOTIDE SEQUENCE [LARGE SCALE GENOMIC DNA]</scope>
    <source>
        <strain evidence="3 4">DG-6</strain>
    </source>
</reference>
<dbReference type="Gene3D" id="2.60.200.20">
    <property type="match status" value="1"/>
</dbReference>
<accession>E1IGC2</accession>
<sequence length="313" mass="33128">MNPTSPPQRTCPYCGTSQRLSAQFCAGCGRGLVLAWQLRLVQPPGTVVMIGAEPLVIGRRPESSLCINDPRVSRSHARIVWDGQGFLLSDLGSSGGTYLNQSRLIAPVYIRPGDQIGLGNAVMVQVEEQAAPAVAAAPTPTPVAPVRQQAKRRSLRGAGCVGALLLATVLGVLGIFTLVLPNLPINLPQLGFGSSSDQIVPQMPPLPPAAVEEPAIAQTLDDLAGALRSGDVEAAVAQFAPTVRDDYREIFAAHPERLAALAPPLEAAQLSFLADYIAPEDGFRRAEVAVEVDGFTFAIGMVKLEGRWLVLVF</sequence>
<dbReference type="SMART" id="SM00240">
    <property type="entry name" value="FHA"/>
    <property type="match status" value="1"/>
</dbReference>
<dbReference type="InterPro" id="IPR050923">
    <property type="entry name" value="Cell_Proc_Reg/RNA_Proc"/>
</dbReference>
<dbReference type="Proteomes" id="UP000054010">
    <property type="component" value="Unassembled WGS sequence"/>
</dbReference>
<keyword evidence="1" id="KW-0812">Transmembrane</keyword>
<gene>
    <name evidence="3" type="ORF">OSCT_2373</name>
</gene>
<feature type="domain" description="FHA" evidence="2">
    <location>
        <begin position="55"/>
        <end position="104"/>
    </location>
</feature>
<evidence type="ECO:0000313" key="4">
    <source>
        <dbReference type="Proteomes" id="UP000054010"/>
    </source>
</evidence>
<dbReference type="PROSITE" id="PS50006">
    <property type="entry name" value="FHA_DOMAIN"/>
    <property type="match status" value="1"/>
</dbReference>
<evidence type="ECO:0000259" key="2">
    <source>
        <dbReference type="PROSITE" id="PS50006"/>
    </source>
</evidence>
<dbReference type="InterPro" id="IPR000253">
    <property type="entry name" value="FHA_dom"/>
</dbReference>
<comment type="caution">
    <text evidence="3">The sequence shown here is derived from an EMBL/GenBank/DDBJ whole genome shotgun (WGS) entry which is preliminary data.</text>
</comment>
<evidence type="ECO:0000313" key="3">
    <source>
        <dbReference type="EMBL" id="EFO79775.1"/>
    </source>
</evidence>
<protein>
    <recommendedName>
        <fullName evidence="2">FHA domain-containing protein</fullName>
    </recommendedName>
</protein>
<evidence type="ECO:0000256" key="1">
    <source>
        <dbReference type="SAM" id="Phobius"/>
    </source>
</evidence>